<dbReference type="FunFam" id="2.60.40.1120:FF:000003">
    <property type="entry name" value="Outer membrane protein Omp121"/>
    <property type="match status" value="1"/>
</dbReference>
<keyword evidence="3 8" id="KW-1134">Transmembrane beta strand</keyword>
<keyword evidence="6 8" id="KW-0472">Membrane</keyword>
<dbReference type="NCBIfam" id="TIGR04057">
    <property type="entry name" value="SusC_RagA_signa"/>
    <property type="match status" value="1"/>
</dbReference>
<gene>
    <name evidence="10" type="ORF">CSW08_07295</name>
</gene>
<protein>
    <submittedName>
        <fullName evidence="10">TonB-dependent receptor</fullName>
    </submittedName>
</protein>
<keyword evidence="7 8" id="KW-0998">Cell outer membrane</keyword>
<dbReference type="AlphaFoldDB" id="A0A2N3HL58"/>
<dbReference type="GO" id="GO:0015344">
    <property type="term" value="F:siderophore uptake transmembrane transporter activity"/>
    <property type="evidence" value="ECO:0007669"/>
    <property type="project" value="TreeGrafter"/>
</dbReference>
<dbReference type="FunFam" id="2.170.130.10:FF:000003">
    <property type="entry name" value="SusC/RagA family TonB-linked outer membrane protein"/>
    <property type="match status" value="1"/>
</dbReference>
<dbReference type="Gene3D" id="2.40.170.20">
    <property type="entry name" value="TonB-dependent receptor, beta-barrel domain"/>
    <property type="match status" value="1"/>
</dbReference>
<dbReference type="PANTHER" id="PTHR30069">
    <property type="entry name" value="TONB-DEPENDENT OUTER MEMBRANE RECEPTOR"/>
    <property type="match status" value="1"/>
</dbReference>
<name>A0A2N3HL58_9FLAO</name>
<evidence type="ECO:0000256" key="4">
    <source>
        <dbReference type="ARBA" id="ARBA00022692"/>
    </source>
</evidence>
<dbReference type="Proteomes" id="UP000233435">
    <property type="component" value="Unassembled WGS sequence"/>
</dbReference>
<comment type="caution">
    <text evidence="10">The sequence shown here is derived from an EMBL/GenBank/DDBJ whole genome shotgun (WGS) entry which is preliminary data.</text>
</comment>
<keyword evidence="5" id="KW-0732">Signal</keyword>
<dbReference type="Pfam" id="PF07715">
    <property type="entry name" value="Plug"/>
    <property type="match status" value="1"/>
</dbReference>
<dbReference type="Gene3D" id="2.170.130.10">
    <property type="entry name" value="TonB-dependent receptor, plug domain"/>
    <property type="match status" value="1"/>
</dbReference>
<evidence type="ECO:0000256" key="5">
    <source>
        <dbReference type="ARBA" id="ARBA00022729"/>
    </source>
</evidence>
<comment type="subcellular location">
    <subcellularLocation>
        <location evidence="1 8">Cell outer membrane</location>
        <topology evidence="1 8">Multi-pass membrane protein</topology>
    </subcellularLocation>
</comment>
<dbReference type="PROSITE" id="PS52016">
    <property type="entry name" value="TONB_DEPENDENT_REC_3"/>
    <property type="match status" value="1"/>
</dbReference>
<dbReference type="RefSeq" id="WP_106659256.1">
    <property type="nucleotide sequence ID" value="NZ_PJEO01000019.1"/>
</dbReference>
<keyword evidence="4 8" id="KW-0812">Transmembrane</keyword>
<dbReference type="InterPro" id="IPR039426">
    <property type="entry name" value="TonB-dep_rcpt-like"/>
</dbReference>
<accession>A0A2N3HL58</accession>
<dbReference type="PANTHER" id="PTHR30069:SF29">
    <property type="entry name" value="HEMOGLOBIN AND HEMOGLOBIN-HAPTOGLOBIN-BINDING PROTEIN 1-RELATED"/>
    <property type="match status" value="1"/>
</dbReference>
<dbReference type="InterPro" id="IPR023997">
    <property type="entry name" value="TonB-dep_OMP_SusC/RagA_CS"/>
</dbReference>
<dbReference type="SUPFAM" id="SSF49464">
    <property type="entry name" value="Carboxypeptidase regulatory domain-like"/>
    <property type="match status" value="1"/>
</dbReference>
<evidence type="ECO:0000313" key="11">
    <source>
        <dbReference type="Proteomes" id="UP000233435"/>
    </source>
</evidence>
<organism evidence="10 11">
    <name type="scientific">Confluentibacter flavum</name>
    <dbReference type="NCBI Taxonomy" id="1909700"/>
    <lineage>
        <taxon>Bacteria</taxon>
        <taxon>Pseudomonadati</taxon>
        <taxon>Bacteroidota</taxon>
        <taxon>Flavobacteriia</taxon>
        <taxon>Flavobacteriales</taxon>
        <taxon>Flavobacteriaceae</taxon>
        <taxon>Confluentibacter</taxon>
    </lineage>
</organism>
<evidence type="ECO:0000313" key="10">
    <source>
        <dbReference type="EMBL" id="PKQ45588.1"/>
    </source>
</evidence>
<dbReference type="SUPFAM" id="SSF56935">
    <property type="entry name" value="Porins"/>
    <property type="match status" value="1"/>
</dbReference>
<dbReference type="InterPro" id="IPR012910">
    <property type="entry name" value="Plug_dom"/>
</dbReference>
<dbReference type="InterPro" id="IPR036942">
    <property type="entry name" value="Beta-barrel_TonB_sf"/>
</dbReference>
<dbReference type="InterPro" id="IPR008969">
    <property type="entry name" value="CarboxyPept-like_regulatory"/>
</dbReference>
<keyword evidence="10" id="KW-0675">Receptor</keyword>
<evidence type="ECO:0000256" key="2">
    <source>
        <dbReference type="ARBA" id="ARBA00022448"/>
    </source>
</evidence>
<evidence type="ECO:0000256" key="8">
    <source>
        <dbReference type="PROSITE-ProRule" id="PRU01360"/>
    </source>
</evidence>
<dbReference type="NCBIfam" id="TIGR04056">
    <property type="entry name" value="OMP_RagA_SusC"/>
    <property type="match status" value="1"/>
</dbReference>
<dbReference type="InterPro" id="IPR023996">
    <property type="entry name" value="TonB-dep_OMP_SusC/RagA"/>
</dbReference>
<dbReference type="EMBL" id="PJEO01000019">
    <property type="protein sequence ID" value="PKQ45588.1"/>
    <property type="molecule type" value="Genomic_DNA"/>
</dbReference>
<dbReference type="Gene3D" id="2.60.40.1120">
    <property type="entry name" value="Carboxypeptidase-like, regulatory domain"/>
    <property type="match status" value="1"/>
</dbReference>
<dbReference type="InterPro" id="IPR037066">
    <property type="entry name" value="Plug_dom_sf"/>
</dbReference>
<dbReference type="Pfam" id="PF13715">
    <property type="entry name" value="CarbopepD_reg_2"/>
    <property type="match status" value="1"/>
</dbReference>
<evidence type="ECO:0000256" key="1">
    <source>
        <dbReference type="ARBA" id="ARBA00004571"/>
    </source>
</evidence>
<dbReference type="GO" id="GO:0044718">
    <property type="term" value="P:siderophore transmembrane transport"/>
    <property type="evidence" value="ECO:0007669"/>
    <property type="project" value="TreeGrafter"/>
</dbReference>
<evidence type="ECO:0000256" key="7">
    <source>
        <dbReference type="ARBA" id="ARBA00023237"/>
    </source>
</evidence>
<proteinExistence type="inferred from homology"/>
<reference evidence="10 11" key="1">
    <citation type="submission" date="2017-12" db="EMBL/GenBank/DDBJ databases">
        <title>Confluentibacter flavum sp. nov., isolated from the saline lake.</title>
        <authorList>
            <person name="Yu L."/>
        </authorList>
    </citation>
    <scope>NUCLEOTIDE SEQUENCE [LARGE SCALE GENOMIC DNA]</scope>
    <source>
        <strain evidence="10 11">3B</strain>
    </source>
</reference>
<comment type="similarity">
    <text evidence="8">Belongs to the TonB-dependent receptor family.</text>
</comment>
<evidence type="ECO:0000256" key="6">
    <source>
        <dbReference type="ARBA" id="ARBA00023136"/>
    </source>
</evidence>
<keyword evidence="2 8" id="KW-0813">Transport</keyword>
<dbReference type="GO" id="GO:0009279">
    <property type="term" value="C:cell outer membrane"/>
    <property type="evidence" value="ECO:0007669"/>
    <property type="project" value="UniProtKB-SubCell"/>
</dbReference>
<keyword evidence="11" id="KW-1185">Reference proteome</keyword>
<sequence>MKKLNPNGIDYWSIPNFKLKINLFFLFFILLLQVQANTYVENDKISEPILNEEPPQFQVSGTVKDEFGEPLLGATILVAGTSTGTTTDFDGNYTISAPNDGQLIISYIGYTTQTVAINNRSKIDIVLASDATSLEETIVVGYGTQKKITLTGSVVDVQGEEIAKSPNANITASLQGRLPGLVAVQRSGEPGRDDANILIRGNGTTGNNSPLIIIDGVERSLIGRLNPDDIESISVLKDASAAIYGARGGNGVILVTTKKGDIGKPQFSISYNSAFSSPTQIPDMMDAVTYAQVYNEGAYYRAGRPATFTPFYSDEAIQKYRDGSDPILFPNTDWMGEIRKDFSLQQRVNMSVNGGSEAVRYLLSFGTTTQDGDFKYMPTEYKQFNFRAKIDVNINENLSIGANISGIFTKRNYSIVNNNTNFTNSLRASPLLVARYPNGLKAPGRFGESPLLLDQRGYNRTYDEPIYSSFTASYKVPFVKGLRVDASYNYDLSHVWNKTYNLPYTYHEYNVNTQEYDLKQGTGASTVELNERFTRYTTKLFNYRITYDNNFGDHHIAAMVGQETQQNTDNYISAYRRNFISPAIDQINAGSNVPDDKNNGGNAGASARNNYLGRLNYEFQDKYLFEFAFRYEGSQNFPQGKRYGFFPVVQVGWVLSQEKFFQDALPFVNTLKLRATHGQVGNDRINQYQYLQLFSLGGNYTFGTSDSPGLNTGTLPNPNVTWEVSTKTDFGLSTSLWNGLLGLDLTYFMEKREDILTSRNLSIPSILGFPNLPPENIGKVDNKGFEIIITHKNTIKDLKYDISANMGYVKSNVVFLDEVPNPNTPWKNVEGHPVGAGLYYQADGIFNTQAELDAYPHQNGQQVGDIKIIDYNGDGVINADDQFRFDKNTTPEIIFGMNMNFEYKNFDLNLFFQGQTNAYHYDGDFANFGNADFTNGFVGRAADRWTVSNPNGTMPRADSFAPGSNTFFLFDATFVRLKSMEIGWTIPEKLLASTGVNSLRFYASGFNLLTWAKEKKFSDPEGTSALAYPQLRTINLGVNVKF</sequence>
<dbReference type="OrthoDB" id="9768177at2"/>
<feature type="domain" description="TonB-dependent receptor plug" evidence="9">
    <location>
        <begin position="147"/>
        <end position="252"/>
    </location>
</feature>
<evidence type="ECO:0000256" key="3">
    <source>
        <dbReference type="ARBA" id="ARBA00022452"/>
    </source>
</evidence>
<evidence type="ECO:0000259" key="9">
    <source>
        <dbReference type="Pfam" id="PF07715"/>
    </source>
</evidence>